<dbReference type="GO" id="GO:0000150">
    <property type="term" value="F:DNA strand exchange activity"/>
    <property type="evidence" value="ECO:0007669"/>
    <property type="project" value="InterPro"/>
</dbReference>
<name>A0AAU7VRH1_9FIRM</name>
<organism evidence="3">
    <name type="scientific">Proteinivorax tanatarense</name>
    <dbReference type="NCBI Taxonomy" id="1260629"/>
    <lineage>
        <taxon>Bacteria</taxon>
        <taxon>Bacillati</taxon>
        <taxon>Bacillota</taxon>
        <taxon>Clostridia</taxon>
        <taxon>Eubacteriales</taxon>
        <taxon>Proteinivoracaceae</taxon>
        <taxon>Proteinivorax</taxon>
    </lineage>
</organism>
<dbReference type="Gene3D" id="3.40.50.1390">
    <property type="entry name" value="Resolvase, N-terminal catalytic domain"/>
    <property type="match status" value="1"/>
</dbReference>
<comment type="similarity">
    <text evidence="1">Belongs to the site-specific recombinase resolvase family.</text>
</comment>
<sequence>MEAIIYARVSTENDVQQTSLSRQVEELKKYCSKQNLKVVKIVEEKVSGFEQVREGLLLAMEMIKNHKAKYLIVQDESRLGRGAAKIAILHQLDKWGGKVISVDNHGPLQINEMEGMVLEILALVEEYQRRLTNTKIKRGVRRAIESGYDPSKNFGNTVGGGRPQKKVPIEEIVRLKGLKLTFEEIAATLKGFGYDISKATVHRRYQKYKLEQEEKRE</sequence>
<dbReference type="AlphaFoldDB" id="A0AAU7VRH1"/>
<protein>
    <submittedName>
        <fullName evidence="3">Recombinase family protein</fullName>
    </submittedName>
</protein>
<dbReference type="InterPro" id="IPR036162">
    <property type="entry name" value="Resolvase-like_N_sf"/>
</dbReference>
<dbReference type="PANTHER" id="PTHR30461">
    <property type="entry name" value="DNA-INVERTASE FROM LAMBDOID PROPHAGE"/>
    <property type="match status" value="1"/>
</dbReference>
<evidence type="ECO:0000259" key="2">
    <source>
        <dbReference type="PROSITE" id="PS51736"/>
    </source>
</evidence>
<dbReference type="EMBL" id="CP158367">
    <property type="protein sequence ID" value="XBX76322.1"/>
    <property type="molecule type" value="Genomic_DNA"/>
</dbReference>
<reference evidence="3" key="1">
    <citation type="journal article" date="2013" name="Extremophiles">
        <title>Proteinivorax tanatarense gen. nov., sp. nov., an anaerobic, haloalkaliphilic, proteolytic bacterium isolated from a decaying algal bloom, and proposal of Proteinivoraceae fam. nov.</title>
        <authorList>
            <person name="Kevbrin V."/>
            <person name="Boltyanskaya Y."/>
            <person name="Zhilina T."/>
            <person name="Kolganova T."/>
            <person name="Lavrentjeva E."/>
            <person name="Kuznetsov B."/>
        </authorList>
    </citation>
    <scope>NUCLEOTIDE SEQUENCE</scope>
    <source>
        <strain evidence="3">Z-910T</strain>
    </source>
</reference>
<feature type="domain" description="Resolvase/invertase-type recombinase catalytic" evidence="2">
    <location>
        <begin position="2"/>
        <end position="147"/>
    </location>
</feature>
<dbReference type="RefSeq" id="WP_350345056.1">
    <property type="nucleotide sequence ID" value="NZ_CP158367.1"/>
</dbReference>
<dbReference type="CDD" id="cd00338">
    <property type="entry name" value="Ser_Recombinase"/>
    <property type="match status" value="1"/>
</dbReference>
<dbReference type="GO" id="GO:0003677">
    <property type="term" value="F:DNA binding"/>
    <property type="evidence" value="ECO:0007669"/>
    <property type="project" value="InterPro"/>
</dbReference>
<dbReference type="PROSITE" id="PS51736">
    <property type="entry name" value="RECOMBINASES_3"/>
    <property type="match status" value="1"/>
</dbReference>
<dbReference type="SMART" id="SM00857">
    <property type="entry name" value="Resolvase"/>
    <property type="match status" value="1"/>
</dbReference>
<dbReference type="SUPFAM" id="SSF53041">
    <property type="entry name" value="Resolvase-like"/>
    <property type="match status" value="1"/>
</dbReference>
<evidence type="ECO:0000256" key="1">
    <source>
        <dbReference type="ARBA" id="ARBA00009913"/>
    </source>
</evidence>
<gene>
    <name evidence="3" type="ORF">PRVXT_001510</name>
</gene>
<dbReference type="InterPro" id="IPR050639">
    <property type="entry name" value="SSR_resolvase"/>
</dbReference>
<dbReference type="PANTHER" id="PTHR30461:SF26">
    <property type="entry name" value="RESOLVASE HOMOLOG YNEB"/>
    <property type="match status" value="1"/>
</dbReference>
<dbReference type="Pfam" id="PF00239">
    <property type="entry name" value="Resolvase"/>
    <property type="match status" value="1"/>
</dbReference>
<dbReference type="InterPro" id="IPR006119">
    <property type="entry name" value="Resolv_N"/>
</dbReference>
<evidence type="ECO:0000313" key="3">
    <source>
        <dbReference type="EMBL" id="XBX76322.1"/>
    </source>
</evidence>
<accession>A0AAU7VRH1</accession>
<proteinExistence type="inferred from homology"/>
<reference evidence="3" key="2">
    <citation type="submission" date="2024-06" db="EMBL/GenBank/DDBJ databases">
        <authorList>
            <person name="Petrova K.O."/>
            <person name="Toshchakov S.V."/>
            <person name="Boltjanskaja Y.V."/>
            <person name="Kevbrin V."/>
        </authorList>
    </citation>
    <scope>NUCLEOTIDE SEQUENCE</scope>
    <source>
        <strain evidence="3">Z-910T</strain>
    </source>
</reference>